<feature type="domain" description="SpaA-like prealbumin fold" evidence="4">
    <location>
        <begin position="639"/>
        <end position="723"/>
    </location>
</feature>
<proteinExistence type="inferred from homology"/>
<keyword evidence="3" id="KW-0732">Signal</keyword>
<dbReference type="RefSeq" id="WP_055226419.1">
    <property type="nucleotide sequence ID" value="NZ_CYYV01000003.1"/>
</dbReference>
<dbReference type="AlphaFoldDB" id="A0A173ZPA4"/>
<dbReference type="EMBL" id="CYYV01000003">
    <property type="protein sequence ID" value="CUN78084.1"/>
    <property type="molecule type" value="Genomic_DNA"/>
</dbReference>
<dbReference type="InterPro" id="IPR013783">
    <property type="entry name" value="Ig-like_fold"/>
</dbReference>
<keyword evidence="2" id="KW-0964">Secreted</keyword>
<dbReference type="Proteomes" id="UP000095706">
    <property type="component" value="Unassembled WGS sequence"/>
</dbReference>
<protein>
    <submittedName>
        <fullName evidence="5">Serine-aspartate repeat-containing protein F</fullName>
    </submittedName>
</protein>
<dbReference type="Pfam" id="PF17802">
    <property type="entry name" value="SpaA"/>
    <property type="match status" value="4"/>
</dbReference>
<evidence type="ECO:0000313" key="5">
    <source>
        <dbReference type="EMBL" id="CUN78084.1"/>
    </source>
</evidence>
<feature type="domain" description="SpaA-like prealbumin fold" evidence="4">
    <location>
        <begin position="443"/>
        <end position="542"/>
    </location>
</feature>
<evidence type="ECO:0000256" key="1">
    <source>
        <dbReference type="ARBA" id="ARBA00007257"/>
    </source>
</evidence>
<evidence type="ECO:0000256" key="2">
    <source>
        <dbReference type="ARBA" id="ARBA00022525"/>
    </source>
</evidence>
<dbReference type="PANTHER" id="PTHR36108">
    <property type="entry name" value="COLOSSIN-B-RELATED"/>
    <property type="match status" value="1"/>
</dbReference>
<evidence type="ECO:0000313" key="6">
    <source>
        <dbReference type="Proteomes" id="UP000095706"/>
    </source>
</evidence>
<dbReference type="SUPFAM" id="SSF49478">
    <property type="entry name" value="Cna protein B-type domain"/>
    <property type="match status" value="3"/>
</dbReference>
<accession>A0A173ZPA4</accession>
<dbReference type="InterPro" id="IPR041033">
    <property type="entry name" value="SpaA_PFL_dom_1"/>
</dbReference>
<evidence type="ECO:0000256" key="3">
    <source>
        <dbReference type="ARBA" id="ARBA00022729"/>
    </source>
</evidence>
<feature type="domain" description="SpaA-like prealbumin fold" evidence="4">
    <location>
        <begin position="343"/>
        <end position="438"/>
    </location>
</feature>
<feature type="domain" description="SpaA-like prealbumin fold" evidence="4">
    <location>
        <begin position="547"/>
        <end position="621"/>
    </location>
</feature>
<dbReference type="Gene3D" id="2.60.40.10">
    <property type="entry name" value="Immunoglobulins"/>
    <property type="match status" value="4"/>
</dbReference>
<organism evidence="5 6">
    <name type="scientific">Fusicatenibacter saccharivorans</name>
    <dbReference type="NCBI Taxonomy" id="1150298"/>
    <lineage>
        <taxon>Bacteria</taxon>
        <taxon>Bacillati</taxon>
        <taxon>Bacillota</taxon>
        <taxon>Clostridia</taxon>
        <taxon>Lachnospirales</taxon>
        <taxon>Lachnospiraceae</taxon>
        <taxon>Fusicatenibacter</taxon>
    </lineage>
</organism>
<name>A0A173ZPA4_9FIRM</name>
<comment type="similarity">
    <text evidence="1">Belongs to the serine-aspartate repeat-containing protein (SDr) family.</text>
</comment>
<dbReference type="PANTHER" id="PTHR36108:SF13">
    <property type="entry name" value="COLOSSIN-B-RELATED"/>
    <property type="match status" value="1"/>
</dbReference>
<reference evidence="5 6" key="1">
    <citation type="submission" date="2015-09" db="EMBL/GenBank/DDBJ databases">
        <authorList>
            <consortium name="Pathogen Informatics"/>
        </authorList>
    </citation>
    <scope>NUCLEOTIDE SEQUENCE [LARGE SCALE GENOMIC DNA]</scope>
    <source>
        <strain evidence="5 6">2789STDY5608849</strain>
    </source>
</reference>
<sequence length="880" mass="97769">MKRAKKSFWFLAGILLLLGFCFREDVLASSLTSLPSLSKAGIGEVVSSDSVIDGRYDFTPLIGSETKICFGSTDGSTWDNLFCKNGESHSKCCSTWWPAADVKGWSNLRSFTPLESKKGKMYAEYTNVGECHGENVTMRIWLEDWQNTVVPSGYEDVDAVVVAIDHNKPVIDIKGLLWIKVRFAYYDSKGNPLNVKGYFTLSDLDFKQGFYLADETEHIYLTKEADARIVYDARTEAIWSARRGSEPDGGTTPENSEGWVTFTFEGNSQTMIFYDGGTNDAVTGPGGGVKAPKKWPDNFVNDTSSTYNNWHGASRETGITVVPWNTSEFGYTANVPCHLSKVGDLVVKKMDAETKEAISGAEFTVYRWKNNTWSEFKKMNWVKKTGSYLLEGILDTDSENGKFRVVETKNPVGYAGSWEQEFSIDKEGMQTIHLEAENTRKTGSLKIKKTEENSGKALSGATYQVIASGAITTVNGTVLFPDQAVAAVLKTDENGEAFKDGLEYGTYLVRETAAPNGYVLDPTEKKITIGEQNAQITLTFTNWKNRFVLQKVSQGDGKVLQGAAFHIWTKDGSFDETKKTDANGKIELTGLLDGVWYYQETASPEGYLLDSTCREFVVENGKIDGKSELSVTVENDGTHLTIEKIDAESGKRISGAKLVLKDMDGNRVDSWISGGSGPHELEKLKPGSYVLVEEAAPDGYLAAEPVSFVLEAKQEVQTVTMKDLACETLTITKKIKADEITWAHGNPTFLFSVKGKDLYGKEHTYQCYLTFTKTQVEKTTDQDGYTEQSVQIRGIPAGNDYRVQEKKVLRYSLMQVTGTKNVTVKKLEEPAYGKDPARVFSVSVNLCGHPKESEVVFENQKYRWDDYGHNSIVKNRIPVE</sequence>
<gene>
    <name evidence="5" type="primary">sdrF</name>
    <name evidence="5" type="ORF">ERS852406_00670</name>
</gene>
<evidence type="ECO:0000259" key="4">
    <source>
        <dbReference type="Pfam" id="PF17802"/>
    </source>
</evidence>